<dbReference type="Pfam" id="PF08922">
    <property type="entry name" value="DUF1905"/>
    <property type="match status" value="1"/>
</dbReference>
<organism evidence="1 2">
    <name type="scientific">Roseivirga thermotolerans</name>
    <dbReference type="NCBI Taxonomy" id="1758176"/>
    <lineage>
        <taxon>Bacteria</taxon>
        <taxon>Pseudomonadati</taxon>
        <taxon>Bacteroidota</taxon>
        <taxon>Cytophagia</taxon>
        <taxon>Cytophagales</taxon>
        <taxon>Roseivirgaceae</taxon>
        <taxon>Roseivirga</taxon>
    </lineage>
</organism>
<dbReference type="EMBL" id="BNAG01000004">
    <property type="protein sequence ID" value="GHE71237.1"/>
    <property type="molecule type" value="Genomic_DNA"/>
</dbReference>
<dbReference type="RefSeq" id="WP_189631004.1">
    <property type="nucleotide sequence ID" value="NZ_BNAG01000004.1"/>
</dbReference>
<dbReference type="Gene3D" id="2.40.30.100">
    <property type="entry name" value="AF2212/PG0164-like"/>
    <property type="match status" value="1"/>
</dbReference>
<protein>
    <recommendedName>
        <fullName evidence="3">DUF1905 domain-containing protein</fullName>
    </recommendedName>
</protein>
<evidence type="ECO:0008006" key="3">
    <source>
        <dbReference type="Google" id="ProtNLM"/>
    </source>
</evidence>
<comment type="caution">
    <text evidence="1">The sequence shown here is derived from an EMBL/GenBank/DDBJ whole genome shotgun (WGS) entry which is preliminary data.</text>
</comment>
<name>A0ABQ3I7H1_9BACT</name>
<reference evidence="2" key="1">
    <citation type="journal article" date="2019" name="Int. J. Syst. Evol. Microbiol.">
        <title>The Global Catalogue of Microorganisms (GCM) 10K type strain sequencing project: providing services to taxonomists for standard genome sequencing and annotation.</title>
        <authorList>
            <consortium name="The Broad Institute Genomics Platform"/>
            <consortium name="The Broad Institute Genome Sequencing Center for Infectious Disease"/>
            <person name="Wu L."/>
            <person name="Ma J."/>
        </authorList>
    </citation>
    <scope>NUCLEOTIDE SEQUENCE [LARGE SCALE GENOMIC DNA]</scope>
    <source>
        <strain evidence="2">CGMCC 1.15111</strain>
    </source>
</reference>
<dbReference type="InterPro" id="IPR015018">
    <property type="entry name" value="DUF1905"/>
</dbReference>
<dbReference type="Proteomes" id="UP000658258">
    <property type="component" value="Unassembled WGS sequence"/>
</dbReference>
<dbReference type="InterPro" id="IPR037079">
    <property type="entry name" value="AF2212/PG0164-like_sf"/>
</dbReference>
<sequence length="170" mass="19689">MVCIETHLQSFDWSTGYYHFPIDKATTTILSSTEHRRVVCTINQSVTIHAALMPLGEGSYIMINKKVRQQLKLKEGDRVELQLKKDESEYGMPMPETLRLILDQDELGSRYFHSLTAGKQRNLIYIVSKVKSIDRQINKALAIMEHLKDVHGQLDFKLLNEKIKQFNQNI</sequence>
<accession>A0ABQ3I7H1</accession>
<gene>
    <name evidence="1" type="ORF">GCM10011340_28930</name>
</gene>
<proteinExistence type="predicted"/>
<keyword evidence="2" id="KW-1185">Reference proteome</keyword>
<evidence type="ECO:0000313" key="2">
    <source>
        <dbReference type="Proteomes" id="UP000658258"/>
    </source>
</evidence>
<evidence type="ECO:0000313" key="1">
    <source>
        <dbReference type="EMBL" id="GHE71237.1"/>
    </source>
</evidence>